<dbReference type="AlphaFoldDB" id="M7SBM0"/>
<proteinExistence type="inferred from homology"/>
<dbReference type="GO" id="GO:0008061">
    <property type="term" value="F:chitin binding"/>
    <property type="evidence" value="ECO:0007669"/>
    <property type="project" value="InterPro"/>
</dbReference>
<dbReference type="InterPro" id="IPR050314">
    <property type="entry name" value="Glycosyl_Hydrlase_18"/>
</dbReference>
<dbReference type="PROSITE" id="PS51910">
    <property type="entry name" value="GH18_2"/>
    <property type="match status" value="1"/>
</dbReference>
<dbReference type="Gene3D" id="3.20.20.80">
    <property type="entry name" value="Glycosidases"/>
    <property type="match status" value="1"/>
</dbReference>
<keyword evidence="5" id="KW-0964">Secreted</keyword>
<evidence type="ECO:0000256" key="5">
    <source>
        <dbReference type="ARBA" id="ARBA00022525"/>
    </source>
</evidence>
<evidence type="ECO:0000259" key="12">
    <source>
        <dbReference type="PROSITE" id="PS51910"/>
    </source>
</evidence>
<keyword evidence="6 11" id="KW-0378">Hydrolase</keyword>
<evidence type="ECO:0000256" key="3">
    <source>
        <dbReference type="ARBA" id="ARBA00008682"/>
    </source>
</evidence>
<evidence type="ECO:0000313" key="13">
    <source>
        <dbReference type="EMBL" id="EMR63579.1"/>
    </source>
</evidence>
<organism evidence="13 14">
    <name type="scientific">Eutypa lata (strain UCR-EL1)</name>
    <name type="common">Grapevine dieback disease fungus</name>
    <name type="synonym">Eutypa armeniacae</name>
    <dbReference type="NCBI Taxonomy" id="1287681"/>
    <lineage>
        <taxon>Eukaryota</taxon>
        <taxon>Fungi</taxon>
        <taxon>Dikarya</taxon>
        <taxon>Ascomycota</taxon>
        <taxon>Pezizomycotina</taxon>
        <taxon>Sordariomycetes</taxon>
        <taxon>Xylariomycetidae</taxon>
        <taxon>Xylariales</taxon>
        <taxon>Diatrypaceae</taxon>
        <taxon>Eutypa</taxon>
    </lineage>
</organism>
<dbReference type="Gene3D" id="3.10.50.10">
    <property type="match status" value="1"/>
</dbReference>
<dbReference type="GO" id="GO:0006032">
    <property type="term" value="P:chitin catabolic process"/>
    <property type="evidence" value="ECO:0007669"/>
    <property type="project" value="UniProtKB-KW"/>
</dbReference>
<comment type="subcellular location">
    <subcellularLocation>
        <location evidence="2">Secreted</location>
    </subcellularLocation>
</comment>
<dbReference type="KEGG" id="ela:UCREL1_9471"/>
<evidence type="ECO:0000256" key="9">
    <source>
        <dbReference type="ARBA" id="ARBA00023295"/>
    </source>
</evidence>
<evidence type="ECO:0000256" key="6">
    <source>
        <dbReference type="ARBA" id="ARBA00022801"/>
    </source>
</evidence>
<reference evidence="14" key="1">
    <citation type="journal article" date="2013" name="Genome Announc.">
        <title>Draft genome sequence of the grapevine dieback fungus Eutypa lata UCR-EL1.</title>
        <authorList>
            <person name="Blanco-Ulate B."/>
            <person name="Rolshausen P.E."/>
            <person name="Cantu D."/>
        </authorList>
    </citation>
    <scope>NUCLEOTIDE SEQUENCE [LARGE SCALE GENOMIC DNA]</scope>
    <source>
        <strain evidence="14">UCR-EL1</strain>
    </source>
</reference>
<evidence type="ECO:0000313" key="14">
    <source>
        <dbReference type="Proteomes" id="UP000012174"/>
    </source>
</evidence>
<dbReference type="PANTHER" id="PTHR11177">
    <property type="entry name" value="CHITINASE"/>
    <property type="match status" value="1"/>
</dbReference>
<dbReference type="SMART" id="SM00636">
    <property type="entry name" value="Glyco_18"/>
    <property type="match status" value="1"/>
</dbReference>
<gene>
    <name evidence="13" type="ORF">UCREL1_9471</name>
</gene>
<name>M7SBM0_EUTLA</name>
<dbReference type="GO" id="GO:0008843">
    <property type="term" value="F:endochitinase activity"/>
    <property type="evidence" value="ECO:0007669"/>
    <property type="project" value="UniProtKB-EC"/>
</dbReference>
<evidence type="ECO:0000256" key="4">
    <source>
        <dbReference type="ARBA" id="ARBA00012729"/>
    </source>
</evidence>
<accession>M7SBM0</accession>
<dbReference type="PANTHER" id="PTHR11177:SF228">
    <property type="entry name" value="CHITINASE"/>
    <property type="match status" value="1"/>
</dbReference>
<dbReference type="Proteomes" id="UP000012174">
    <property type="component" value="Unassembled WGS sequence"/>
</dbReference>
<keyword evidence="10" id="KW-0624">Polysaccharide degradation</keyword>
<dbReference type="HOGENOM" id="CLU_002833_1_2_1"/>
<sequence>MSETRDFINGAYYPSWRVYRQLPPSALQFDCLNRVYYAFVLANEDGTLRFLDEYADCQISADGTTGCLSALSSNVKQQQQRQLQQLEQQRAPNNSSLTTTKALVSIGGGSGSKEFPALAAHSSSRLRFARACRELVDRFGLDGVDVDWEHPQSDVDGKNYVALLEAVRAELPAPRYELTTALPVGEYVLQHIDLARAAGSLDYLNLMCYDFNGPWTKVCGHQSKLFPLASSSNQRDIHPELRRSGKGAVEYVIARGFPARKIVLGIPAYARTFGGARGPGQPFQSSSEIDYVDLPREWVHGAKIDQSVGAAFYVDPCQDQGGKGFVTFDVPETVRHKAEYVKSQGLGGLFYWTGVGDIKGPESLVRAGYEALNT</sequence>
<dbReference type="eggNOG" id="KOG2806">
    <property type="taxonomic scope" value="Eukaryota"/>
</dbReference>
<dbReference type="InterPro" id="IPR029070">
    <property type="entry name" value="Chitinase_insertion_sf"/>
</dbReference>
<dbReference type="GO" id="GO:0005576">
    <property type="term" value="C:extracellular region"/>
    <property type="evidence" value="ECO:0007669"/>
    <property type="project" value="UniProtKB-SubCell"/>
</dbReference>
<comment type="catalytic activity">
    <reaction evidence="1">
        <text>Random endo-hydrolysis of N-acetyl-beta-D-glucosaminide (1-&gt;4)-beta-linkages in chitin and chitodextrins.</text>
        <dbReference type="EC" id="3.2.1.14"/>
    </reaction>
</comment>
<evidence type="ECO:0000256" key="1">
    <source>
        <dbReference type="ARBA" id="ARBA00000822"/>
    </source>
</evidence>
<keyword evidence="8" id="KW-0119">Carbohydrate metabolism</keyword>
<dbReference type="InterPro" id="IPR001579">
    <property type="entry name" value="Glyco_hydro_18_chit_AS"/>
</dbReference>
<evidence type="ECO:0000256" key="10">
    <source>
        <dbReference type="ARBA" id="ARBA00023326"/>
    </source>
</evidence>
<dbReference type="InterPro" id="IPR017853">
    <property type="entry name" value="GH"/>
</dbReference>
<evidence type="ECO:0000256" key="2">
    <source>
        <dbReference type="ARBA" id="ARBA00004613"/>
    </source>
</evidence>
<dbReference type="OMA" id="KSCQRGV"/>
<dbReference type="EMBL" id="KB707201">
    <property type="protein sequence ID" value="EMR63579.1"/>
    <property type="molecule type" value="Genomic_DNA"/>
</dbReference>
<dbReference type="EC" id="3.2.1.14" evidence="4"/>
<feature type="domain" description="GH18" evidence="12">
    <location>
        <begin position="7"/>
        <end position="374"/>
    </location>
</feature>
<dbReference type="PROSITE" id="PS01095">
    <property type="entry name" value="GH18_1"/>
    <property type="match status" value="1"/>
</dbReference>
<dbReference type="SUPFAM" id="SSF51445">
    <property type="entry name" value="(Trans)glycosidases"/>
    <property type="match status" value="1"/>
</dbReference>
<keyword evidence="9 11" id="KW-0326">Glycosidase</keyword>
<keyword evidence="7" id="KW-0146">Chitin degradation</keyword>
<dbReference type="GO" id="GO:0000272">
    <property type="term" value="P:polysaccharide catabolic process"/>
    <property type="evidence" value="ECO:0007669"/>
    <property type="project" value="UniProtKB-KW"/>
</dbReference>
<protein>
    <recommendedName>
        <fullName evidence="4">chitinase</fullName>
        <ecNumber evidence="4">3.2.1.14</ecNumber>
    </recommendedName>
</protein>
<evidence type="ECO:0000256" key="7">
    <source>
        <dbReference type="ARBA" id="ARBA00023024"/>
    </source>
</evidence>
<dbReference type="OrthoDB" id="76388at2759"/>
<evidence type="ECO:0000256" key="11">
    <source>
        <dbReference type="RuleBase" id="RU000489"/>
    </source>
</evidence>
<comment type="similarity">
    <text evidence="3">Belongs to the glycosyl hydrolase 18 family. Chitinase class V subfamily.</text>
</comment>
<evidence type="ECO:0000256" key="8">
    <source>
        <dbReference type="ARBA" id="ARBA00023277"/>
    </source>
</evidence>
<dbReference type="Pfam" id="PF00704">
    <property type="entry name" value="Glyco_hydro_18"/>
    <property type="match status" value="1"/>
</dbReference>
<dbReference type="InterPro" id="IPR001223">
    <property type="entry name" value="Glyco_hydro18_cat"/>
</dbReference>
<dbReference type="InterPro" id="IPR011583">
    <property type="entry name" value="Chitinase_II/V-like_cat"/>
</dbReference>
<dbReference type="STRING" id="1287681.M7SBM0"/>
<keyword evidence="14" id="KW-1185">Reference proteome</keyword>